<dbReference type="InterPro" id="IPR025665">
    <property type="entry name" value="Beta-barrel_OMP_2"/>
</dbReference>
<proteinExistence type="predicted"/>
<dbReference type="Pfam" id="PF13568">
    <property type="entry name" value="OMP_b-brl_2"/>
    <property type="match status" value="1"/>
</dbReference>
<keyword evidence="1" id="KW-0732">Signal</keyword>
<gene>
    <name evidence="3" type="ORF">V2H41_09725</name>
</gene>
<comment type="caution">
    <text evidence="3">The sequence shown here is derived from an EMBL/GenBank/DDBJ whole genome shotgun (WGS) entry which is preliminary data.</text>
</comment>
<accession>A0ABU7RHS0</accession>
<dbReference type="EMBL" id="JAZGLY010000005">
    <property type="protein sequence ID" value="MEE6187553.1"/>
    <property type="molecule type" value="Genomic_DNA"/>
</dbReference>
<keyword evidence="4" id="KW-1185">Reference proteome</keyword>
<feature type="signal peptide" evidence="1">
    <location>
        <begin position="1"/>
        <end position="20"/>
    </location>
</feature>
<organism evidence="3 4">
    <name type="scientific">Niabella digestorum</name>
    <dbReference type="NCBI Taxonomy" id="3117701"/>
    <lineage>
        <taxon>Bacteria</taxon>
        <taxon>Pseudomonadati</taxon>
        <taxon>Bacteroidota</taxon>
        <taxon>Chitinophagia</taxon>
        <taxon>Chitinophagales</taxon>
        <taxon>Chitinophagaceae</taxon>
        <taxon>Niabella</taxon>
    </lineage>
</organism>
<name>A0ABU7RHS0_9BACT</name>
<dbReference type="RefSeq" id="WP_330974962.1">
    <property type="nucleotide sequence ID" value="NZ_JAZGLY010000005.1"/>
</dbReference>
<sequence>MKKPLYPAMLLLCLPIAVIAQQRGFAISDKVMIGHSWTVGNRSDAFKRAFHPTVQVGRSALFNVSDNVGIGIGSFFSTEGFTFKSDNNTEGGKAVQRMNYIRLPLNAIFTFGDQANRVRPRIGIGGLVGFLVGGKSYLLDEDEEAFVGFKTTKIMSTKVDAGASGLLGVTIRITNGLYVNHDISYYHGLVENKYEDDAASSFTHRNIGVSMGFTITPEAIKSWKSKMKHH</sequence>
<protein>
    <submittedName>
        <fullName evidence="3">Outer membrane beta-barrel protein</fullName>
    </submittedName>
</protein>
<dbReference type="Proteomes" id="UP001357452">
    <property type="component" value="Unassembled WGS sequence"/>
</dbReference>
<evidence type="ECO:0000256" key="1">
    <source>
        <dbReference type="SAM" id="SignalP"/>
    </source>
</evidence>
<evidence type="ECO:0000259" key="2">
    <source>
        <dbReference type="Pfam" id="PF13568"/>
    </source>
</evidence>
<feature type="chain" id="PRO_5046630732" evidence="1">
    <location>
        <begin position="21"/>
        <end position="230"/>
    </location>
</feature>
<reference evidence="3 4" key="1">
    <citation type="submission" date="2024-01" db="EMBL/GenBank/DDBJ databases">
        <title>Niabella digestum sp. nov., isolated from waste digestion system.</title>
        <authorList>
            <person name="Zhang L."/>
        </authorList>
    </citation>
    <scope>NUCLEOTIDE SEQUENCE [LARGE SCALE GENOMIC DNA]</scope>
    <source>
        <strain evidence="3 4">A18</strain>
    </source>
</reference>
<feature type="domain" description="Outer membrane protein beta-barrel" evidence="2">
    <location>
        <begin position="50"/>
        <end position="189"/>
    </location>
</feature>
<dbReference type="Gene3D" id="2.40.160.20">
    <property type="match status" value="1"/>
</dbReference>
<evidence type="ECO:0000313" key="4">
    <source>
        <dbReference type="Proteomes" id="UP001357452"/>
    </source>
</evidence>
<evidence type="ECO:0000313" key="3">
    <source>
        <dbReference type="EMBL" id="MEE6187553.1"/>
    </source>
</evidence>